<dbReference type="PANTHER" id="PTHR34385:SF1">
    <property type="entry name" value="PEPTIDOGLYCAN L-ALANYL-D-GLUTAMATE ENDOPEPTIDASE CWLK"/>
    <property type="match status" value="1"/>
</dbReference>
<dbReference type="Gene3D" id="3.30.1380.10">
    <property type="match status" value="1"/>
</dbReference>
<dbReference type="GO" id="GO:0006508">
    <property type="term" value="P:proteolysis"/>
    <property type="evidence" value="ECO:0007669"/>
    <property type="project" value="InterPro"/>
</dbReference>
<protein>
    <recommendedName>
        <fullName evidence="3">D-alanyl-D-alanine carboxypeptidase-like core domain-containing protein</fullName>
    </recommendedName>
</protein>
<dbReference type="Proteomes" id="UP000655589">
    <property type="component" value="Unassembled WGS sequence"/>
</dbReference>
<gene>
    <name evidence="4" type="ORF">GCM10010102_11960</name>
</gene>
<dbReference type="RefSeq" id="WP_171106939.1">
    <property type="nucleotide sequence ID" value="NZ_BMPT01000003.1"/>
</dbReference>
<dbReference type="GO" id="GO:0008233">
    <property type="term" value="F:peptidase activity"/>
    <property type="evidence" value="ECO:0007669"/>
    <property type="project" value="InterPro"/>
</dbReference>
<dbReference type="InterPro" id="IPR009045">
    <property type="entry name" value="Zn_M74/Hedgehog-like"/>
</dbReference>
<evidence type="ECO:0000256" key="2">
    <source>
        <dbReference type="SAM" id="Phobius"/>
    </source>
</evidence>
<keyword evidence="5" id="KW-1185">Reference proteome</keyword>
<evidence type="ECO:0000259" key="3">
    <source>
        <dbReference type="Pfam" id="PF02557"/>
    </source>
</evidence>
<feature type="region of interest" description="Disordered" evidence="1">
    <location>
        <begin position="1"/>
        <end position="29"/>
    </location>
</feature>
<dbReference type="PANTHER" id="PTHR34385">
    <property type="entry name" value="D-ALANYL-D-ALANINE CARBOXYPEPTIDASE"/>
    <property type="match status" value="1"/>
</dbReference>
<keyword evidence="2" id="KW-0812">Transmembrane</keyword>
<name>A0A8H9L1W2_9MICO</name>
<reference evidence="4" key="2">
    <citation type="submission" date="2020-09" db="EMBL/GenBank/DDBJ databases">
        <authorList>
            <person name="Sun Q."/>
            <person name="Ohkuma M."/>
        </authorList>
    </citation>
    <scope>NUCLEOTIDE SEQUENCE</scope>
    <source>
        <strain evidence="4">JCM 3051</strain>
    </source>
</reference>
<evidence type="ECO:0000313" key="4">
    <source>
        <dbReference type="EMBL" id="GGM17862.1"/>
    </source>
</evidence>
<dbReference type="EMBL" id="BMPT01000003">
    <property type="protein sequence ID" value="GGM17862.1"/>
    <property type="molecule type" value="Genomic_DNA"/>
</dbReference>
<dbReference type="InterPro" id="IPR052179">
    <property type="entry name" value="DD-CPase-like"/>
</dbReference>
<accession>A0A8H9L1W2</accession>
<proteinExistence type="predicted"/>
<evidence type="ECO:0000313" key="5">
    <source>
        <dbReference type="Proteomes" id="UP000655589"/>
    </source>
</evidence>
<dbReference type="SUPFAM" id="SSF55166">
    <property type="entry name" value="Hedgehog/DD-peptidase"/>
    <property type="match status" value="1"/>
</dbReference>
<keyword evidence="2" id="KW-1133">Transmembrane helix</keyword>
<dbReference type="AlphaFoldDB" id="A0A8H9L1W2"/>
<organism evidence="4 5">
    <name type="scientific">Promicromonospora citrea</name>
    <dbReference type="NCBI Taxonomy" id="43677"/>
    <lineage>
        <taxon>Bacteria</taxon>
        <taxon>Bacillati</taxon>
        <taxon>Actinomycetota</taxon>
        <taxon>Actinomycetes</taxon>
        <taxon>Micrococcales</taxon>
        <taxon>Promicromonosporaceae</taxon>
        <taxon>Promicromonospora</taxon>
    </lineage>
</organism>
<reference evidence="4" key="1">
    <citation type="journal article" date="2014" name="Int. J. Syst. Evol. Microbiol.">
        <title>Complete genome sequence of Corynebacterium casei LMG S-19264T (=DSM 44701T), isolated from a smear-ripened cheese.</title>
        <authorList>
            <consortium name="US DOE Joint Genome Institute (JGI-PGF)"/>
            <person name="Walter F."/>
            <person name="Albersmeier A."/>
            <person name="Kalinowski J."/>
            <person name="Ruckert C."/>
        </authorList>
    </citation>
    <scope>NUCLEOTIDE SEQUENCE</scope>
    <source>
        <strain evidence="4">JCM 3051</strain>
    </source>
</reference>
<dbReference type="InterPro" id="IPR003709">
    <property type="entry name" value="VanY-like_core_dom"/>
</dbReference>
<sequence>MTSTETMPAAEASTPGKGGTARERREAKARRRRVARAVVVTLVITLLTLGGGGGAWYVLATQADLADSAAAARRLLAASEGKVDDDATRAALSAQIEATDALLDEPLLTRVTTGTSETSDALAAASESVHASMVGYARDQVAQARAGLDSAEATARKYYEATEGLGVEDGVRAQVQEALTTTAAATEAAEAGLAGSDLAQLEKAAYDLATNRSVITLATDTLAEAQDAVTCPEDDQTWHPDSGKVPEEDLAPIPWDPGYRIRADVLDSFVALDEAYHAHFGVHLTINSAYRTIDEQAELYDPSSPIAAAPGCSNHGLGLAVDIGGGVQTFDTPQYTWLKQNAEQHGWTHPDFAEPDGRVPEPWHWESVLARAGSTAP</sequence>
<comment type="caution">
    <text evidence="4">The sequence shown here is derived from an EMBL/GenBank/DDBJ whole genome shotgun (WGS) entry which is preliminary data.</text>
</comment>
<evidence type="ECO:0000256" key="1">
    <source>
        <dbReference type="SAM" id="MobiDB-lite"/>
    </source>
</evidence>
<dbReference type="Pfam" id="PF02557">
    <property type="entry name" value="VanY"/>
    <property type="match status" value="1"/>
</dbReference>
<keyword evidence="2" id="KW-0472">Membrane</keyword>
<dbReference type="CDD" id="cd14814">
    <property type="entry name" value="Peptidase_M15"/>
    <property type="match status" value="1"/>
</dbReference>
<feature type="transmembrane region" description="Helical" evidence="2">
    <location>
        <begin position="34"/>
        <end position="59"/>
    </location>
</feature>
<feature type="domain" description="D-alanyl-D-alanine carboxypeptidase-like core" evidence="3">
    <location>
        <begin position="261"/>
        <end position="366"/>
    </location>
</feature>